<evidence type="ECO:0000256" key="3">
    <source>
        <dbReference type="ARBA" id="ARBA00022898"/>
    </source>
</evidence>
<dbReference type="InterPro" id="IPR015421">
    <property type="entry name" value="PyrdxlP-dep_Trfase_major"/>
</dbReference>
<dbReference type="KEGG" id="hfv:R50_0081"/>
<evidence type="ECO:0000259" key="4">
    <source>
        <dbReference type="Pfam" id="PF00155"/>
    </source>
</evidence>
<keyword evidence="2 5" id="KW-0808">Transferase</keyword>
<dbReference type="PANTHER" id="PTHR43643:SF3">
    <property type="entry name" value="HISTIDINOL-PHOSPHATE AMINOTRANSFERASE"/>
    <property type="match status" value="1"/>
</dbReference>
<dbReference type="GO" id="GO:0030170">
    <property type="term" value="F:pyridoxal phosphate binding"/>
    <property type="evidence" value="ECO:0007669"/>
    <property type="project" value="InterPro"/>
</dbReference>
<dbReference type="Gene3D" id="3.90.1150.10">
    <property type="entry name" value="Aspartate Aminotransferase, domain 1"/>
    <property type="match status" value="1"/>
</dbReference>
<keyword evidence="3" id="KW-0663">Pyridoxal phosphate</keyword>
<evidence type="ECO:0000256" key="1">
    <source>
        <dbReference type="ARBA" id="ARBA00022576"/>
    </source>
</evidence>
<dbReference type="Proteomes" id="UP000503399">
    <property type="component" value="Chromosome"/>
</dbReference>
<keyword evidence="6" id="KW-1185">Reference proteome</keyword>
<gene>
    <name evidence="5" type="ORF">R50_0081</name>
</gene>
<evidence type="ECO:0000256" key="2">
    <source>
        <dbReference type="ARBA" id="ARBA00022679"/>
    </source>
</evidence>
<reference evidence="5 6" key="1">
    <citation type="submission" date="2020-02" db="EMBL/GenBank/DDBJ databases">
        <authorList>
            <person name="Hogendoorn C."/>
        </authorList>
    </citation>
    <scope>NUCLEOTIDE SEQUENCE [LARGE SCALE GENOMIC DNA]</scope>
    <source>
        <strain evidence="5">R501</strain>
    </source>
</reference>
<dbReference type="AlphaFoldDB" id="A0A6F8ZCU8"/>
<dbReference type="Gene3D" id="3.40.640.10">
    <property type="entry name" value="Type I PLP-dependent aspartate aminotransferase-like (Major domain)"/>
    <property type="match status" value="1"/>
</dbReference>
<dbReference type="InterPro" id="IPR015422">
    <property type="entry name" value="PyrdxlP-dep_Trfase_small"/>
</dbReference>
<evidence type="ECO:0000313" key="6">
    <source>
        <dbReference type="Proteomes" id="UP000503399"/>
    </source>
</evidence>
<feature type="domain" description="Aminotransferase class I/classII large" evidence="4">
    <location>
        <begin position="34"/>
        <end position="302"/>
    </location>
</feature>
<dbReference type="PANTHER" id="PTHR43643">
    <property type="entry name" value="HISTIDINOL-PHOSPHATE AMINOTRANSFERASE 2"/>
    <property type="match status" value="1"/>
</dbReference>
<dbReference type="InterPro" id="IPR004839">
    <property type="entry name" value="Aminotransferase_I/II_large"/>
</dbReference>
<keyword evidence="1 5" id="KW-0032">Aminotransferase</keyword>
<accession>A0A6F8ZCU8</accession>
<dbReference type="SUPFAM" id="SSF53383">
    <property type="entry name" value="PLP-dependent transferases"/>
    <property type="match status" value="1"/>
</dbReference>
<dbReference type="Pfam" id="PF00155">
    <property type="entry name" value="Aminotran_1_2"/>
    <property type="match status" value="1"/>
</dbReference>
<dbReference type="EMBL" id="LR778114">
    <property type="protein sequence ID" value="CAB1127587.1"/>
    <property type="molecule type" value="Genomic_DNA"/>
</dbReference>
<protein>
    <submittedName>
        <fullName evidence="5">Histidinol-phosphate aminotransferase</fullName>
    </submittedName>
</protein>
<proteinExistence type="predicted"/>
<dbReference type="GO" id="GO:0008483">
    <property type="term" value="F:transaminase activity"/>
    <property type="evidence" value="ECO:0007669"/>
    <property type="project" value="UniProtKB-KW"/>
</dbReference>
<evidence type="ECO:0000313" key="5">
    <source>
        <dbReference type="EMBL" id="CAB1127587.1"/>
    </source>
</evidence>
<dbReference type="InterPro" id="IPR015424">
    <property type="entry name" value="PyrdxlP-dep_Trfase"/>
</dbReference>
<dbReference type="InterPro" id="IPR050106">
    <property type="entry name" value="HistidinolP_aminotransfase"/>
</dbReference>
<sequence>MGVIGRWTRAARVPPLPAAPAGGLPAPGEARWEPPDLVAEAILRESLSVSRYPDPTAAALRRALGERLQMDPDHIVCGPGSAELIQHIIEGLGGPGREVVVPHPSFPLYLQAIRTAGARAVPVPLAADGGMDLAGLAAAVTSRTSLVVLCNPNNPTGTALEGDRIRAFLEALPPDVTVLLDEAYWEWTDGYGRDPAGVLAWAARYPQLIVTRTFSKYYALAGLRIGYAVAAEPVVAHLIRAHLHHALISRVAQAAARAALQAEDHYARQAAVVRRERSRLAEGLRRLGLQAFPSQTDFVTVAWPGSGGDFRQEDLPPVQDLGTAGLPGFVRFSVGQPEANSRLLARAEAALGRYKVLALR</sequence>
<name>A0A6F8ZCU8_9FIRM</name>
<dbReference type="CDD" id="cd00609">
    <property type="entry name" value="AAT_like"/>
    <property type="match status" value="1"/>
</dbReference>
<organism evidence="5 6">
    <name type="scientific">Candidatus Hydrogenisulfobacillus filiaventi</name>
    <dbReference type="NCBI Taxonomy" id="2707344"/>
    <lineage>
        <taxon>Bacteria</taxon>
        <taxon>Bacillati</taxon>
        <taxon>Bacillota</taxon>
        <taxon>Clostridia</taxon>
        <taxon>Eubacteriales</taxon>
        <taxon>Clostridiales Family XVII. Incertae Sedis</taxon>
        <taxon>Candidatus Hydrogenisulfobacillus</taxon>
    </lineage>
</organism>